<evidence type="ECO:0000313" key="3">
    <source>
        <dbReference type="Proteomes" id="UP000825935"/>
    </source>
</evidence>
<dbReference type="EMBL" id="CM035415">
    <property type="protein sequence ID" value="KAH7427483.1"/>
    <property type="molecule type" value="Genomic_DNA"/>
</dbReference>
<reference evidence="2" key="1">
    <citation type="submission" date="2021-08" db="EMBL/GenBank/DDBJ databases">
        <title>WGS assembly of Ceratopteris richardii.</title>
        <authorList>
            <person name="Marchant D.B."/>
            <person name="Chen G."/>
            <person name="Jenkins J."/>
            <person name="Shu S."/>
            <person name="Leebens-Mack J."/>
            <person name="Grimwood J."/>
            <person name="Schmutz J."/>
            <person name="Soltis P."/>
            <person name="Soltis D."/>
            <person name="Chen Z.-H."/>
        </authorList>
    </citation>
    <scope>NUCLEOTIDE SEQUENCE</scope>
    <source>
        <strain evidence="2">Whitten #5841</strain>
        <tissue evidence="2">Leaf</tissue>
    </source>
</reference>
<feature type="region of interest" description="Disordered" evidence="1">
    <location>
        <begin position="1"/>
        <end position="24"/>
    </location>
</feature>
<accession>A0A8T2U0Z9</accession>
<name>A0A8T2U0Z9_CERRI</name>
<dbReference type="Proteomes" id="UP000825935">
    <property type="component" value="Chromosome 10"/>
</dbReference>
<comment type="caution">
    <text evidence="2">The sequence shown here is derived from an EMBL/GenBank/DDBJ whole genome shotgun (WGS) entry which is preliminary data.</text>
</comment>
<feature type="compositionally biased region" description="Polar residues" evidence="1">
    <location>
        <begin position="1"/>
        <end position="14"/>
    </location>
</feature>
<proteinExistence type="predicted"/>
<keyword evidence="3" id="KW-1185">Reference proteome</keyword>
<evidence type="ECO:0000256" key="1">
    <source>
        <dbReference type="SAM" id="MobiDB-lite"/>
    </source>
</evidence>
<organism evidence="2 3">
    <name type="scientific">Ceratopteris richardii</name>
    <name type="common">Triangle waterfern</name>
    <dbReference type="NCBI Taxonomy" id="49495"/>
    <lineage>
        <taxon>Eukaryota</taxon>
        <taxon>Viridiplantae</taxon>
        <taxon>Streptophyta</taxon>
        <taxon>Embryophyta</taxon>
        <taxon>Tracheophyta</taxon>
        <taxon>Polypodiopsida</taxon>
        <taxon>Polypodiidae</taxon>
        <taxon>Polypodiales</taxon>
        <taxon>Pteridineae</taxon>
        <taxon>Pteridaceae</taxon>
        <taxon>Parkerioideae</taxon>
        <taxon>Ceratopteris</taxon>
    </lineage>
</organism>
<protein>
    <submittedName>
        <fullName evidence="2">Uncharacterized protein</fullName>
    </submittedName>
</protein>
<gene>
    <name evidence="2" type="ORF">KP509_10G046100</name>
</gene>
<evidence type="ECO:0000313" key="2">
    <source>
        <dbReference type="EMBL" id="KAH7427483.1"/>
    </source>
</evidence>
<sequence>MNTTWPCDSSSDSTPLIKKKRNNNIPSRMPLQTLCTPVLSLECPSGLQTTSTRKSCKHLPCFHISPNTHQKKKPRKCLLPERPAAMTPPLLERVLPPCGIIAHNPSCPLHSAASSLTRQSGPSFPPINQCIRYF</sequence>
<dbReference type="AlphaFoldDB" id="A0A8T2U0Z9"/>